<protein>
    <recommendedName>
        <fullName evidence="1">DUF3131 domain-containing protein</fullName>
    </recommendedName>
</protein>
<proteinExistence type="predicted"/>
<dbReference type="Gene3D" id="1.50.10.140">
    <property type="match status" value="1"/>
</dbReference>
<dbReference type="EMBL" id="BAABJZ010000107">
    <property type="protein sequence ID" value="GAA4904064.1"/>
    <property type="molecule type" value="Genomic_DNA"/>
</dbReference>
<feature type="domain" description="DUF3131" evidence="1">
    <location>
        <begin position="63"/>
        <end position="426"/>
    </location>
</feature>
<evidence type="ECO:0000313" key="2">
    <source>
        <dbReference type="EMBL" id="GAA4904064.1"/>
    </source>
</evidence>
<organism evidence="2 3">
    <name type="scientific">Ferrimonas pelagia</name>
    <dbReference type="NCBI Taxonomy" id="1177826"/>
    <lineage>
        <taxon>Bacteria</taxon>
        <taxon>Pseudomonadati</taxon>
        <taxon>Pseudomonadota</taxon>
        <taxon>Gammaproteobacteria</taxon>
        <taxon>Alteromonadales</taxon>
        <taxon>Ferrimonadaceae</taxon>
        <taxon>Ferrimonas</taxon>
    </lineage>
</organism>
<gene>
    <name evidence="2" type="ORF">GCM10023333_43010</name>
</gene>
<sequence length="447" mass="51119">MSFRKNLLHARHHFVFLLGLTVAFGFVFTIEQQEFRDDLVTHLIYSPDIPSNEPRPLNQAERQWALTAWQYFENNTQPSGLVNSVNDYPSTTLWDTSSYLMALIAASKLDIINETEFNQRMSAALASLAQLPLFDEQLPNKAYDTRSLAMVNYDNTPNERGIGWSAIDIGRLLVPFNILVWEYPTYTHQVNRVLSRWDLDPMLQESLLYGATVEQEQTLYVQEGRIGYEEYAGKSLNLMGKDVAQALRYTDFLILKEIEGVEVPTDSRDPKRFKAHNYVVSESYILDGLEFGWDKISHEFAWRVYSAQKSRYDRTGTLTAVSEDNIDRAPYFVYNTVFADGKAWNAISDSGEDASEFRTLSTKAAFGWYALYRDPYSLKLMDKASTLFNPEKGWYSGFYETLNETNKALTANTNGIILESLLYIEQGPLLRAGTQSDPVRLAQKESL</sequence>
<dbReference type="RefSeq" id="WP_345337582.1">
    <property type="nucleotide sequence ID" value="NZ_BAABJZ010000107.1"/>
</dbReference>
<evidence type="ECO:0000259" key="1">
    <source>
        <dbReference type="Pfam" id="PF11329"/>
    </source>
</evidence>
<accession>A0ABP9FJM1</accession>
<reference evidence="3" key="1">
    <citation type="journal article" date="2019" name="Int. J. Syst. Evol. Microbiol.">
        <title>The Global Catalogue of Microorganisms (GCM) 10K type strain sequencing project: providing services to taxonomists for standard genome sequencing and annotation.</title>
        <authorList>
            <consortium name="The Broad Institute Genomics Platform"/>
            <consortium name="The Broad Institute Genome Sequencing Center for Infectious Disease"/>
            <person name="Wu L."/>
            <person name="Ma J."/>
        </authorList>
    </citation>
    <scope>NUCLEOTIDE SEQUENCE [LARGE SCALE GENOMIC DNA]</scope>
    <source>
        <strain evidence="3">JCM 18401</strain>
    </source>
</reference>
<evidence type="ECO:0000313" key="3">
    <source>
        <dbReference type="Proteomes" id="UP001499988"/>
    </source>
</evidence>
<name>A0ABP9FJM1_9GAMM</name>
<dbReference type="InterPro" id="IPR021478">
    <property type="entry name" value="DUF3131"/>
</dbReference>
<dbReference type="Proteomes" id="UP001499988">
    <property type="component" value="Unassembled WGS sequence"/>
</dbReference>
<keyword evidence="3" id="KW-1185">Reference proteome</keyword>
<comment type="caution">
    <text evidence="2">The sequence shown here is derived from an EMBL/GenBank/DDBJ whole genome shotgun (WGS) entry which is preliminary data.</text>
</comment>
<dbReference type="Pfam" id="PF11329">
    <property type="entry name" value="DUF3131"/>
    <property type="match status" value="1"/>
</dbReference>